<reference evidence="3 4" key="1">
    <citation type="submission" date="2020-08" db="EMBL/GenBank/DDBJ databases">
        <title>Genomic Encyclopedia of Type Strains, Phase IV (KMG-V): Genome sequencing to study the core and pangenomes of soil and plant-associated prokaryotes.</title>
        <authorList>
            <person name="Whitman W."/>
        </authorList>
    </citation>
    <scope>NUCLEOTIDE SEQUENCE [LARGE SCALE GENOMIC DNA]</scope>
    <source>
        <strain evidence="3 4">MP7CTX6</strain>
    </source>
</reference>
<evidence type="ECO:0000256" key="1">
    <source>
        <dbReference type="ARBA" id="ARBA00022679"/>
    </source>
</evidence>
<keyword evidence="1 3" id="KW-0808">Transferase</keyword>
<gene>
    <name evidence="3" type="ORF">HDE69_004759</name>
</gene>
<dbReference type="Gene3D" id="3.90.470.20">
    <property type="entry name" value="4'-phosphopantetheinyl transferase domain"/>
    <property type="match status" value="2"/>
</dbReference>
<proteinExistence type="predicted"/>
<dbReference type="Pfam" id="PF01648">
    <property type="entry name" value="ACPS"/>
    <property type="match status" value="1"/>
</dbReference>
<comment type="caution">
    <text evidence="3">The sequence shown here is derived from an EMBL/GenBank/DDBJ whole genome shotgun (WGS) entry which is preliminary data.</text>
</comment>
<dbReference type="RefSeq" id="WP_183869753.1">
    <property type="nucleotide sequence ID" value="NZ_JACHCF010000014.1"/>
</dbReference>
<dbReference type="GO" id="GO:0008897">
    <property type="term" value="F:holo-[acyl-carrier-protein] synthase activity"/>
    <property type="evidence" value="ECO:0007669"/>
    <property type="project" value="InterPro"/>
</dbReference>
<sequence>MRSIVVEKLVLQRADGVFPAAIAIVKHTLSELKNIRYSFLHPNELNFFETLKFARVQHSYLLGRFAAKRALFAFLENFVMTEVEIAAGIFQQPIVYLPGTGNIQLSIGHREEMGIAIVYPESHPMGVDVELVEQEQSETIRDIVALGEQDKLQLIHSDPGKSLTLLWTMKEALSKVLKTGLMTPFELFEVDHVQRQDDIVICHFVNFPQYQSLSWLADGYAWSIVLPRKSELDLKMIRHLYL</sequence>
<dbReference type="GO" id="GO:0000287">
    <property type="term" value="F:magnesium ion binding"/>
    <property type="evidence" value="ECO:0007669"/>
    <property type="project" value="InterPro"/>
</dbReference>
<dbReference type="SUPFAM" id="SSF56214">
    <property type="entry name" value="4'-phosphopantetheinyl transferase"/>
    <property type="match status" value="2"/>
</dbReference>
<dbReference type="Proteomes" id="UP000537718">
    <property type="component" value="Unassembled WGS sequence"/>
</dbReference>
<dbReference type="InterPro" id="IPR037143">
    <property type="entry name" value="4-PPantetheinyl_Trfase_dom_sf"/>
</dbReference>
<feature type="domain" description="4'-phosphopantetheinyl transferase" evidence="2">
    <location>
        <begin position="124"/>
        <end position="224"/>
    </location>
</feature>
<dbReference type="InterPro" id="IPR008278">
    <property type="entry name" value="4-PPantetheinyl_Trfase_dom"/>
</dbReference>
<evidence type="ECO:0000313" key="3">
    <source>
        <dbReference type="EMBL" id="MBB5623672.1"/>
    </source>
</evidence>
<protein>
    <submittedName>
        <fullName evidence="3">Phosphopantetheinyl transferase</fullName>
    </submittedName>
</protein>
<evidence type="ECO:0000259" key="2">
    <source>
        <dbReference type="Pfam" id="PF01648"/>
    </source>
</evidence>
<evidence type="ECO:0000313" key="4">
    <source>
        <dbReference type="Proteomes" id="UP000537718"/>
    </source>
</evidence>
<dbReference type="EMBL" id="JACHCF010000014">
    <property type="protein sequence ID" value="MBB5623672.1"/>
    <property type="molecule type" value="Genomic_DNA"/>
</dbReference>
<dbReference type="AlphaFoldDB" id="A0A7W8YXX1"/>
<name>A0A7W8YXX1_9SPHI</name>
<organism evidence="3 4">
    <name type="scientific">Pedobacter cryoconitis</name>
    <dbReference type="NCBI Taxonomy" id="188932"/>
    <lineage>
        <taxon>Bacteria</taxon>
        <taxon>Pseudomonadati</taxon>
        <taxon>Bacteroidota</taxon>
        <taxon>Sphingobacteriia</taxon>
        <taxon>Sphingobacteriales</taxon>
        <taxon>Sphingobacteriaceae</taxon>
        <taxon>Pedobacter</taxon>
    </lineage>
</organism>
<accession>A0A7W8YXX1</accession>